<proteinExistence type="predicted"/>
<accession>A0A7J0D479</accession>
<reference evidence="1 2" key="1">
    <citation type="submission" date="2020-05" db="EMBL/GenBank/DDBJ databases">
        <title>Whole genome shotgun sequence of Streptomyces microflavus NBRC 13062.</title>
        <authorList>
            <person name="Komaki H."/>
            <person name="Tamura T."/>
        </authorList>
    </citation>
    <scope>NUCLEOTIDE SEQUENCE [LARGE SCALE GENOMIC DNA]</scope>
    <source>
        <strain evidence="1 2">NBRC 13062</strain>
    </source>
</reference>
<dbReference type="Proteomes" id="UP000498740">
    <property type="component" value="Unassembled WGS sequence"/>
</dbReference>
<evidence type="ECO:0000313" key="2">
    <source>
        <dbReference type="Proteomes" id="UP000498740"/>
    </source>
</evidence>
<evidence type="ECO:0000313" key="1">
    <source>
        <dbReference type="EMBL" id="GFN09541.1"/>
    </source>
</evidence>
<comment type="caution">
    <text evidence="1">The sequence shown here is derived from an EMBL/GenBank/DDBJ whole genome shotgun (WGS) entry which is preliminary data.</text>
</comment>
<gene>
    <name evidence="1" type="ORF">Smic_80970</name>
</gene>
<sequence length="60" mass="6720">MSTIDAGEPSPELAAVEADMQRVDLFRRAHALVNDLEWGDTVGVYDVLQVARFLEEKEES</sequence>
<dbReference type="EMBL" id="BLWD01000002">
    <property type="protein sequence ID" value="GFN09541.1"/>
    <property type="molecule type" value="Genomic_DNA"/>
</dbReference>
<organism evidence="1 2">
    <name type="scientific">Streptomyces microflavus</name>
    <name type="common">Streptomyces lipmanii</name>
    <dbReference type="NCBI Taxonomy" id="1919"/>
    <lineage>
        <taxon>Bacteria</taxon>
        <taxon>Bacillati</taxon>
        <taxon>Actinomycetota</taxon>
        <taxon>Actinomycetes</taxon>
        <taxon>Kitasatosporales</taxon>
        <taxon>Streptomycetaceae</taxon>
        <taxon>Streptomyces</taxon>
    </lineage>
</organism>
<protein>
    <submittedName>
        <fullName evidence="1">Uncharacterized protein</fullName>
    </submittedName>
</protein>
<name>A0A7J0D479_STRMI</name>
<dbReference type="AlphaFoldDB" id="A0A7J0D479"/>
<dbReference type="RefSeq" id="WP_032754641.1">
    <property type="nucleotide sequence ID" value="NZ_BMUG01000005.1"/>
</dbReference>